<feature type="region of interest" description="Disordered" evidence="1">
    <location>
        <begin position="634"/>
        <end position="657"/>
    </location>
</feature>
<feature type="region of interest" description="Disordered" evidence="1">
    <location>
        <begin position="432"/>
        <end position="459"/>
    </location>
</feature>
<feature type="compositionally biased region" description="Basic and acidic residues" evidence="1">
    <location>
        <begin position="695"/>
        <end position="706"/>
    </location>
</feature>
<keyword evidence="3" id="KW-1185">Reference proteome</keyword>
<protein>
    <submittedName>
        <fullName evidence="2">Uncharacterized protein</fullName>
    </submittedName>
</protein>
<feature type="compositionally biased region" description="Low complexity" evidence="1">
    <location>
        <begin position="65"/>
        <end position="98"/>
    </location>
</feature>
<feature type="region of interest" description="Disordered" evidence="1">
    <location>
        <begin position="1"/>
        <end position="42"/>
    </location>
</feature>
<accession>A0A9P6J8A1</accession>
<name>A0A9P6J8A1_MORAP</name>
<organism evidence="2 3">
    <name type="scientific">Mortierella alpina</name>
    <name type="common">Oleaginous fungus</name>
    <name type="synonym">Mortierella renispora</name>
    <dbReference type="NCBI Taxonomy" id="64518"/>
    <lineage>
        <taxon>Eukaryota</taxon>
        <taxon>Fungi</taxon>
        <taxon>Fungi incertae sedis</taxon>
        <taxon>Mucoromycota</taxon>
        <taxon>Mortierellomycotina</taxon>
        <taxon>Mortierellomycetes</taxon>
        <taxon>Mortierellales</taxon>
        <taxon>Mortierellaceae</taxon>
        <taxon>Mortierella</taxon>
    </lineage>
</organism>
<reference evidence="2" key="1">
    <citation type="journal article" date="2020" name="Fungal Divers.">
        <title>Resolving the Mortierellaceae phylogeny through synthesis of multi-gene phylogenetics and phylogenomics.</title>
        <authorList>
            <person name="Vandepol N."/>
            <person name="Liber J."/>
            <person name="Desiro A."/>
            <person name="Na H."/>
            <person name="Kennedy M."/>
            <person name="Barry K."/>
            <person name="Grigoriev I.V."/>
            <person name="Miller A.N."/>
            <person name="O'Donnell K."/>
            <person name="Stajich J.E."/>
            <person name="Bonito G."/>
        </authorList>
    </citation>
    <scope>NUCLEOTIDE SEQUENCE</scope>
    <source>
        <strain evidence="2">CK1249</strain>
    </source>
</reference>
<dbReference type="EMBL" id="JAAAHY010000333">
    <property type="protein sequence ID" value="KAF9964710.1"/>
    <property type="molecule type" value="Genomic_DNA"/>
</dbReference>
<dbReference type="OrthoDB" id="2275774at2759"/>
<feature type="compositionally biased region" description="Low complexity" evidence="1">
    <location>
        <begin position="13"/>
        <end position="40"/>
    </location>
</feature>
<evidence type="ECO:0000313" key="2">
    <source>
        <dbReference type="EMBL" id="KAF9964710.1"/>
    </source>
</evidence>
<feature type="region of interest" description="Disordered" evidence="1">
    <location>
        <begin position="62"/>
        <end position="100"/>
    </location>
</feature>
<gene>
    <name evidence="2" type="ORF">BGZ70_006062</name>
</gene>
<feature type="region of interest" description="Disordered" evidence="1">
    <location>
        <begin position="695"/>
        <end position="719"/>
    </location>
</feature>
<sequence>MQVQTVPAVIMPSRSTPSSTHTSNSARSAAPSTPARAFSPENDSHPSWMFFPPAASYILHPVSDPSPTATSPTRPAASSARAHSKNTTNSTLPSSTPSTHHRILDHCFHLSIETRLKQAEAQYLASTQEQAVEQQIREQQEQHQPPISALKQDDWRRRQRSLVDEAVVLGRKGSNVEAIVDGILKSHRSSGPLQTLPRHLKHRLHLCQLTSMVFGRFDVASSTNNSAGLNIYSAFHSRRHGASRAAIQHHLANSPQGQKTRAFFAQPINSSSYCRRHHRKDCQRTCCTLAKMQQQQQQALEQKKKMTNSYYMNHVRKPERQRVAGLVDAIPAFLKCSAMSYRDIATGMVEKGEHKDLAETRVLEGWYRLLLEMMTQAVIESYLCDGTLGVDTLLDVFSFGDEPEADDAGKEMISADESPKEVPVGVEHLQFNNLQGQGPPRNSASTGSKPQQQSALQDTITHDRQDDILFVKTPEYESFKLAKDERLQEFLTLRGTSVEQHFIDLAAKYPVTVFERQMTHYISRSQKLLVDPKLSRSAEEIGLLIPPATSAYADGSLSMPVSDDEDEDVMEEVSRLEEIKEEEDDASTSIAEQRDDQQQTQSSQRIRHEKMRLATITTSVEDASAIAVGVDHSKKSPARAHHLPSPPPSVAVSRSSTVSPLTMTASLSEEDESIAEAARILMSNNNIGSKKHKLAEVKAEPRDESASKVLGHVAKKVKA</sequence>
<evidence type="ECO:0000313" key="3">
    <source>
        <dbReference type="Proteomes" id="UP000738359"/>
    </source>
</evidence>
<feature type="compositionally biased region" description="Acidic residues" evidence="1">
    <location>
        <begin position="562"/>
        <end position="571"/>
    </location>
</feature>
<comment type="caution">
    <text evidence="2">The sequence shown here is derived from an EMBL/GenBank/DDBJ whole genome shotgun (WGS) entry which is preliminary data.</text>
</comment>
<dbReference type="AlphaFoldDB" id="A0A9P6J8A1"/>
<feature type="region of interest" description="Disordered" evidence="1">
    <location>
        <begin position="553"/>
        <end position="608"/>
    </location>
</feature>
<proteinExistence type="predicted"/>
<dbReference type="Proteomes" id="UP000738359">
    <property type="component" value="Unassembled WGS sequence"/>
</dbReference>
<evidence type="ECO:0000256" key="1">
    <source>
        <dbReference type="SAM" id="MobiDB-lite"/>
    </source>
</evidence>